<dbReference type="EMBL" id="ML122261">
    <property type="protein sequence ID" value="RPD61628.1"/>
    <property type="molecule type" value="Genomic_DNA"/>
</dbReference>
<evidence type="ECO:0000256" key="1">
    <source>
        <dbReference type="SAM" id="MobiDB-lite"/>
    </source>
</evidence>
<evidence type="ECO:0000313" key="3">
    <source>
        <dbReference type="Proteomes" id="UP000313359"/>
    </source>
</evidence>
<feature type="compositionally biased region" description="Basic and acidic residues" evidence="1">
    <location>
        <begin position="155"/>
        <end position="168"/>
    </location>
</feature>
<gene>
    <name evidence="2" type="ORF">L227DRAFT_610100</name>
</gene>
<dbReference type="Proteomes" id="UP000313359">
    <property type="component" value="Unassembled WGS sequence"/>
</dbReference>
<proteinExistence type="predicted"/>
<feature type="region of interest" description="Disordered" evidence="1">
    <location>
        <begin position="139"/>
        <end position="168"/>
    </location>
</feature>
<accession>A0A5C2SEC6</accession>
<keyword evidence="3" id="KW-1185">Reference proteome</keyword>
<sequence>MQGVPQFTNAAMVIPGYGPHVARFSLNGIVGPQEGRNISVYIDWQNRRTMFQVEYDNIDSAQGLMRAVNDVAAIHPLAQVPDRSDAPCRRACPATGHNRDTAAHPRTHQIRHGMPSAPRDVTPDANAGLQQTARRTGQLVSAEQTTDAPVKAGKVKAEKVKTEKAKKSTHTVKQEKILYPEKGNAAIRNSKKRTYWYKSKYHKPLPKPPAGLNPRRAALYVHHHDNGKQIWLWDEVSGDESQEGDPKYDWKRVREGISHPHHSLQGHVMHVVDDGTPRWVLARSRRERLHRKKRKELVADIDLTDE</sequence>
<dbReference type="AlphaFoldDB" id="A0A5C2SEC6"/>
<evidence type="ECO:0000313" key="2">
    <source>
        <dbReference type="EMBL" id="RPD61628.1"/>
    </source>
</evidence>
<organism evidence="2 3">
    <name type="scientific">Lentinus tigrinus ALCF2SS1-6</name>
    <dbReference type="NCBI Taxonomy" id="1328759"/>
    <lineage>
        <taxon>Eukaryota</taxon>
        <taxon>Fungi</taxon>
        <taxon>Dikarya</taxon>
        <taxon>Basidiomycota</taxon>
        <taxon>Agaricomycotina</taxon>
        <taxon>Agaricomycetes</taxon>
        <taxon>Polyporales</taxon>
        <taxon>Polyporaceae</taxon>
        <taxon>Lentinus</taxon>
    </lineage>
</organism>
<reference evidence="2" key="1">
    <citation type="journal article" date="2018" name="Genome Biol. Evol.">
        <title>Genomics and development of Lentinus tigrinus, a white-rot wood-decaying mushroom with dimorphic fruiting bodies.</title>
        <authorList>
            <person name="Wu B."/>
            <person name="Xu Z."/>
            <person name="Knudson A."/>
            <person name="Carlson A."/>
            <person name="Chen N."/>
            <person name="Kovaka S."/>
            <person name="LaButti K."/>
            <person name="Lipzen A."/>
            <person name="Pennachio C."/>
            <person name="Riley R."/>
            <person name="Schakwitz W."/>
            <person name="Umezawa K."/>
            <person name="Ohm R.A."/>
            <person name="Grigoriev I.V."/>
            <person name="Nagy L.G."/>
            <person name="Gibbons J."/>
            <person name="Hibbett D."/>
        </authorList>
    </citation>
    <scope>NUCLEOTIDE SEQUENCE [LARGE SCALE GENOMIC DNA]</scope>
    <source>
        <strain evidence="2">ALCF2SS1-6</strain>
    </source>
</reference>
<name>A0A5C2SEC6_9APHY</name>
<protein>
    <submittedName>
        <fullName evidence="2">Uncharacterized protein</fullName>
    </submittedName>
</protein>
<dbReference type="OrthoDB" id="2749612at2759"/>